<accession>A0ABN7EB80</accession>
<evidence type="ECO:0000313" key="2">
    <source>
        <dbReference type="Proteomes" id="UP001189122"/>
    </source>
</evidence>
<gene>
    <name evidence="1" type="ORF">SI7747_UN020935</name>
</gene>
<protein>
    <submittedName>
        <fullName evidence="1">Uncharacterized protein</fullName>
    </submittedName>
</protein>
<comment type="caution">
    <text evidence="1">The sequence shown here is derived from an EMBL/GenBank/DDBJ whole genome shotgun (WGS) entry which is preliminary data.</text>
</comment>
<dbReference type="Proteomes" id="UP001189122">
    <property type="component" value="Unassembled WGS sequence"/>
</dbReference>
<proteinExistence type="predicted"/>
<organism evidence="1 2">
    <name type="scientific">Spirodela intermedia</name>
    <name type="common">Intermediate duckweed</name>
    <dbReference type="NCBI Taxonomy" id="51605"/>
    <lineage>
        <taxon>Eukaryota</taxon>
        <taxon>Viridiplantae</taxon>
        <taxon>Streptophyta</taxon>
        <taxon>Embryophyta</taxon>
        <taxon>Tracheophyta</taxon>
        <taxon>Spermatophyta</taxon>
        <taxon>Magnoliopsida</taxon>
        <taxon>Liliopsida</taxon>
        <taxon>Araceae</taxon>
        <taxon>Lemnoideae</taxon>
        <taxon>Spirodela</taxon>
    </lineage>
</organism>
<name>A0ABN7EB80_SPIIN</name>
<reference evidence="2" key="1">
    <citation type="journal article" date="2020" name="Sci. Rep.">
        <title>Chromosome-scale genome assembly for the duckweed Spirodela intermedia, integrating cytogenetic maps, PacBio and Oxford Nanopore libraries.</title>
        <authorList>
            <person name="Hoang P.T.N."/>
            <person name="Fiebig A."/>
            <person name="Novak P."/>
            <person name="Macas J."/>
            <person name="Cao H.X."/>
            <person name="Stepanenko A."/>
            <person name="Chen G."/>
            <person name="Borisjuk N."/>
            <person name="Scholz U."/>
            <person name="Schubert I."/>
        </authorList>
    </citation>
    <scope>NUCLEOTIDE SEQUENCE [LARGE SCALE GENOMIC DNA]</scope>
</reference>
<dbReference type="EMBL" id="CACRZD030000122">
    <property type="protein sequence ID" value="CAA6674577.1"/>
    <property type="molecule type" value="Genomic_DNA"/>
</dbReference>
<evidence type="ECO:0000313" key="1">
    <source>
        <dbReference type="EMBL" id="CAA6674577.1"/>
    </source>
</evidence>
<sequence>MQIGELKPASTILQFVDRSTKKPKGILEVVIIKILLHLEIIYVI</sequence>
<keyword evidence="2" id="KW-1185">Reference proteome</keyword>